<dbReference type="GO" id="GO:0005096">
    <property type="term" value="F:GTPase activator activity"/>
    <property type="evidence" value="ECO:0007669"/>
    <property type="project" value="UniProtKB-KW"/>
</dbReference>
<gene>
    <name evidence="4" type="ORF">CANINC_002635</name>
</gene>
<evidence type="ECO:0000256" key="1">
    <source>
        <dbReference type="ARBA" id="ARBA00022468"/>
    </source>
</evidence>
<dbReference type="InterPro" id="IPR008936">
    <property type="entry name" value="Rho_GTPase_activation_prot"/>
</dbReference>
<proteinExistence type="predicted"/>
<comment type="caution">
    <text evidence="4">The sequence shown here is derived from an EMBL/GenBank/DDBJ whole genome shotgun (WGS) entry which is preliminary data.</text>
</comment>
<dbReference type="STRING" id="52247.A0A4T0X0Q2"/>
<evidence type="ECO:0000259" key="3">
    <source>
        <dbReference type="PROSITE" id="PS50238"/>
    </source>
</evidence>
<dbReference type="Pfam" id="PF00611">
    <property type="entry name" value="FCH"/>
    <property type="match status" value="1"/>
</dbReference>
<feature type="domain" description="Rho-GAP" evidence="3">
    <location>
        <begin position="432"/>
        <end position="623"/>
    </location>
</feature>
<feature type="region of interest" description="Disordered" evidence="2">
    <location>
        <begin position="341"/>
        <end position="409"/>
    </location>
</feature>
<dbReference type="InterPro" id="IPR050729">
    <property type="entry name" value="Rho-GAP"/>
</dbReference>
<reference evidence="4 5" key="1">
    <citation type="journal article" date="2019" name="Front. Genet.">
        <title>Whole-Genome Sequencing of the Opportunistic Yeast Pathogen Candida inconspicua Uncovers Its Hybrid Origin.</title>
        <authorList>
            <person name="Mixao V."/>
            <person name="Hansen A.P."/>
            <person name="Saus E."/>
            <person name="Boekhout T."/>
            <person name="Lass-Florl C."/>
            <person name="Gabaldon T."/>
        </authorList>
    </citation>
    <scope>NUCLEOTIDE SEQUENCE [LARGE SCALE GENOMIC DNA]</scope>
    <source>
        <strain evidence="4 5">CBS 180</strain>
    </source>
</reference>
<dbReference type="Pfam" id="PF00620">
    <property type="entry name" value="RhoGAP"/>
    <property type="match status" value="1"/>
</dbReference>
<feature type="compositionally biased region" description="Polar residues" evidence="2">
    <location>
        <begin position="341"/>
        <end position="364"/>
    </location>
</feature>
<dbReference type="EMBL" id="SELW01000415">
    <property type="protein sequence ID" value="TID28202.1"/>
    <property type="molecule type" value="Genomic_DNA"/>
</dbReference>
<evidence type="ECO:0000313" key="5">
    <source>
        <dbReference type="Proteomes" id="UP000307173"/>
    </source>
</evidence>
<dbReference type="GO" id="GO:0005938">
    <property type="term" value="C:cell cortex"/>
    <property type="evidence" value="ECO:0007669"/>
    <property type="project" value="UniProtKB-ARBA"/>
</dbReference>
<dbReference type="InterPro" id="IPR027267">
    <property type="entry name" value="AH/BAR_dom_sf"/>
</dbReference>
<sequence length="628" mass="70545">MTTADSKDNQITNSSALLEEDKIKAILGSDASLSILAQRLKQSIKACEEFANFITRKYHCEQKYAKDTTRIVNHCDHSIISNNIITGGSFIQSLQRVIQFDEKVNSVRGPYITALQNMGGQLESLAQHFTTLRNNSKRKLEKVRSSDKNQTKITLQGRKTNSQQEEDLRAKIKDAEDDYNKKANASQRMKNTLINTQRPQISNDFKNLIVELDYAMQIQLQKYSIYTESFIVGMGNQINPINGTDSMKKIATNVDIEKCLYFYLKGSTIRKNENLVPVEFVRHPIVDGVLPRKQNPNIINPGKRRDFSNASKTISTPVAAVAGAAVGVGVGAAKFNASSNSYNTQPLPDQPSQSKNINTNNFHSDNLPPVPSIPALDVDSSVDSSYNSLDPGRNARLNGPKPYMADNNDSMSSFNDTTLGSEEIHRGKLFGLPLESLEVNEEAVPFFVLKCIKLIETYGSNFEGIYRLSPNKAVFEELKTEIDNHPESLSLLDPKDPTNVSPDYVYTIASLLKKFFSSLPEPLLTNEQRDLYLQAAELSDKTERQTKIHQLVFELPDSNYFTLRDMLGHFRKLIAMPAVRMDSKNISIVWANNLLGGDFESRQELETQQRVVEDLIEFAPSIFTYDDN</sequence>
<dbReference type="GO" id="GO:0007165">
    <property type="term" value="P:signal transduction"/>
    <property type="evidence" value="ECO:0007669"/>
    <property type="project" value="InterPro"/>
</dbReference>
<accession>A0A4T0X0Q2</accession>
<name>A0A4T0X0Q2_9ASCO</name>
<dbReference type="PANTHER" id="PTHR23176">
    <property type="entry name" value="RHO/RAC/CDC GTPASE-ACTIVATING PROTEIN"/>
    <property type="match status" value="1"/>
</dbReference>
<dbReference type="OrthoDB" id="437889at2759"/>
<dbReference type="SUPFAM" id="SSF48350">
    <property type="entry name" value="GTPase activation domain, GAP"/>
    <property type="match status" value="1"/>
</dbReference>
<dbReference type="SMART" id="SM00324">
    <property type="entry name" value="RhoGAP"/>
    <property type="match status" value="1"/>
</dbReference>
<dbReference type="Proteomes" id="UP000307173">
    <property type="component" value="Unassembled WGS sequence"/>
</dbReference>
<dbReference type="PANTHER" id="PTHR23176:SF128">
    <property type="entry name" value="RHO GTPASE-ACTIVATING PROTEIN RGD1"/>
    <property type="match status" value="1"/>
</dbReference>
<organism evidence="4 5">
    <name type="scientific">Pichia inconspicua</name>
    <dbReference type="NCBI Taxonomy" id="52247"/>
    <lineage>
        <taxon>Eukaryota</taxon>
        <taxon>Fungi</taxon>
        <taxon>Dikarya</taxon>
        <taxon>Ascomycota</taxon>
        <taxon>Saccharomycotina</taxon>
        <taxon>Pichiomycetes</taxon>
        <taxon>Pichiales</taxon>
        <taxon>Pichiaceae</taxon>
        <taxon>Pichia</taxon>
    </lineage>
</organism>
<dbReference type="SUPFAM" id="SSF103657">
    <property type="entry name" value="BAR/IMD domain-like"/>
    <property type="match status" value="1"/>
</dbReference>
<dbReference type="InterPro" id="IPR000198">
    <property type="entry name" value="RhoGAP_dom"/>
</dbReference>
<evidence type="ECO:0000313" key="4">
    <source>
        <dbReference type="EMBL" id="TID28202.1"/>
    </source>
</evidence>
<dbReference type="AlphaFoldDB" id="A0A4T0X0Q2"/>
<feature type="compositionally biased region" description="Polar residues" evidence="2">
    <location>
        <begin position="151"/>
        <end position="163"/>
    </location>
</feature>
<dbReference type="PROSITE" id="PS50238">
    <property type="entry name" value="RHOGAP"/>
    <property type="match status" value="1"/>
</dbReference>
<evidence type="ECO:0000256" key="2">
    <source>
        <dbReference type="SAM" id="MobiDB-lite"/>
    </source>
</evidence>
<keyword evidence="5" id="KW-1185">Reference proteome</keyword>
<protein>
    <recommendedName>
        <fullName evidence="3">Rho-GAP domain-containing protein</fullName>
    </recommendedName>
</protein>
<dbReference type="Gene3D" id="1.20.1270.60">
    <property type="entry name" value="Arfaptin homology (AH) domain/BAR domain"/>
    <property type="match status" value="2"/>
</dbReference>
<keyword evidence="1" id="KW-0343">GTPase activation</keyword>
<dbReference type="InterPro" id="IPR001060">
    <property type="entry name" value="FCH_dom"/>
</dbReference>
<dbReference type="GO" id="GO:0005933">
    <property type="term" value="C:cellular bud"/>
    <property type="evidence" value="ECO:0007669"/>
    <property type="project" value="UniProtKB-ARBA"/>
</dbReference>
<dbReference type="Gene3D" id="1.10.555.10">
    <property type="entry name" value="Rho GTPase activation protein"/>
    <property type="match status" value="1"/>
</dbReference>
<feature type="region of interest" description="Disordered" evidence="2">
    <location>
        <begin position="136"/>
        <end position="166"/>
    </location>
</feature>